<dbReference type="EMBL" id="JBHUCP010000048">
    <property type="protein sequence ID" value="MFD1534983.1"/>
    <property type="molecule type" value="Genomic_DNA"/>
</dbReference>
<dbReference type="Pfam" id="PF04536">
    <property type="entry name" value="TPM_phosphatase"/>
    <property type="match status" value="1"/>
</dbReference>
<evidence type="ECO:0000256" key="1">
    <source>
        <dbReference type="SAM" id="MobiDB-lite"/>
    </source>
</evidence>
<dbReference type="RefSeq" id="WP_343972977.1">
    <property type="nucleotide sequence ID" value="NZ_BAAAJG010000003.1"/>
</dbReference>
<gene>
    <name evidence="4" type="ORF">ACFSCY_36790</name>
</gene>
<comment type="caution">
    <text evidence="4">The sequence shown here is derived from an EMBL/GenBank/DDBJ whole genome shotgun (WGS) entry which is preliminary data.</text>
</comment>
<dbReference type="Gene3D" id="3.10.310.50">
    <property type="match status" value="1"/>
</dbReference>
<evidence type="ECO:0000313" key="5">
    <source>
        <dbReference type="Proteomes" id="UP001597145"/>
    </source>
</evidence>
<feature type="chain" id="PRO_5046558420" evidence="2">
    <location>
        <begin position="25"/>
        <end position="649"/>
    </location>
</feature>
<reference evidence="5" key="1">
    <citation type="journal article" date="2019" name="Int. J. Syst. Evol. Microbiol.">
        <title>The Global Catalogue of Microorganisms (GCM) 10K type strain sequencing project: providing services to taxonomists for standard genome sequencing and annotation.</title>
        <authorList>
            <consortium name="The Broad Institute Genomics Platform"/>
            <consortium name="The Broad Institute Genome Sequencing Center for Infectious Disease"/>
            <person name="Wu L."/>
            <person name="Ma J."/>
        </authorList>
    </citation>
    <scope>NUCLEOTIDE SEQUENCE [LARGE SCALE GENOMIC DNA]</scope>
    <source>
        <strain evidence="5">JCM 12165</strain>
    </source>
</reference>
<evidence type="ECO:0000256" key="2">
    <source>
        <dbReference type="SAM" id="SignalP"/>
    </source>
</evidence>
<dbReference type="InterPro" id="IPR007621">
    <property type="entry name" value="TPM_dom"/>
</dbReference>
<keyword evidence="2" id="KW-0732">Signal</keyword>
<feature type="domain" description="TPM" evidence="3">
    <location>
        <begin position="34"/>
        <end position="149"/>
    </location>
</feature>
<name>A0ABW4FWX6_9PSEU</name>
<keyword evidence="5" id="KW-1185">Reference proteome</keyword>
<proteinExistence type="predicted"/>
<accession>A0ABW4FWX6</accession>
<organism evidence="4 5">
    <name type="scientific">Pseudonocardia aurantiaca</name>
    <dbReference type="NCBI Taxonomy" id="75290"/>
    <lineage>
        <taxon>Bacteria</taxon>
        <taxon>Bacillati</taxon>
        <taxon>Actinomycetota</taxon>
        <taxon>Actinomycetes</taxon>
        <taxon>Pseudonocardiales</taxon>
        <taxon>Pseudonocardiaceae</taxon>
        <taxon>Pseudonocardia</taxon>
    </lineage>
</organism>
<dbReference type="Proteomes" id="UP001597145">
    <property type="component" value="Unassembled WGS sequence"/>
</dbReference>
<feature type="compositionally biased region" description="Basic residues" evidence="1">
    <location>
        <begin position="640"/>
        <end position="649"/>
    </location>
</feature>
<feature type="region of interest" description="Disordered" evidence="1">
    <location>
        <begin position="612"/>
        <end position="649"/>
    </location>
</feature>
<evidence type="ECO:0000313" key="4">
    <source>
        <dbReference type="EMBL" id="MFD1534983.1"/>
    </source>
</evidence>
<feature type="compositionally biased region" description="Low complexity" evidence="1">
    <location>
        <begin position="627"/>
        <end position="639"/>
    </location>
</feature>
<feature type="signal peptide" evidence="2">
    <location>
        <begin position="1"/>
        <end position="24"/>
    </location>
</feature>
<evidence type="ECO:0000259" key="3">
    <source>
        <dbReference type="Pfam" id="PF04536"/>
    </source>
</evidence>
<sequence>MRRLSTLVSVVAVLLLSGAGAALADPPSRLAERVTDRAGVLAPGQAEQITSAVTALRVQGRIDLFVVYVASFDGADAQAWANRSAELSQLGSEDVLLAVAVQDRAYAVSAADGLPLPESTLHAVRTRDVEPRLAENDWAGAAIALADGLRTGGGGGVPVGLLVIGGVALVGGGAYAFTRWRRTRTPAPAGKAPTGGATNDEFKDVSTNDLAYRASAALIEVDDAVRTSEQELSAARMHFGDEAVAEFAAALAQSRADMLRAFELRQQLDDDQPEDETGKRSLHAEILRIASTADDRLDKQVESFDALRSLEARAPEYVIGLAHRLAAVRARVPQVDAAWMALLSRYSVGALEPVAGDLDQARNLLTAASIEVDEARTALVGAGPGSGPAAAVVSGRAAEDAITQAETLLDGVGRRESELTEATARVPAARAEVLQDLAEARAMGSLRPVAARAEAAVDAAAAATRGPLPDPVAALRLLDEAGAALDAGLADARAALDRANRAAAALDHTLLIARSAVSAASDFISTRRGAVGRGARTRLAEAQRHLQLASGPDPVAALHEAQQADTLAQEALRLAKADVSQWPSATGPSGNGLAADLGSLILGGILSGASEGYRSGRRRSSRGYGGSRRSPGSFGGSSSRGRRGGGGRF</sequence>
<protein>
    <submittedName>
        <fullName evidence="4">TPM domain-containing protein</fullName>
    </submittedName>
</protein>